<sequence length="133" mass="14859">MQSWRIKEDIMKRGCSRVTDTNDKHGCVVQIFPNEDSNEHVVILSPLSLSDLPHHTPVSWHRLLSTTVPSTVNLTSSDLTSILATRVPRVLKIQMVCVEMFQVEETLEGKVCVCVCASWSSSRMFVSQDGDGN</sequence>
<comment type="caution">
    <text evidence="1">The sequence shown here is derived from an EMBL/GenBank/DDBJ whole genome shotgun (WGS) entry which is preliminary data.</text>
</comment>
<dbReference type="EMBL" id="JAHRIQ010014181">
    <property type="protein sequence ID" value="MEQ2225975.1"/>
    <property type="molecule type" value="Genomic_DNA"/>
</dbReference>
<organism evidence="1 2">
    <name type="scientific">Ilyodon furcidens</name>
    <name type="common">goldbreast splitfin</name>
    <dbReference type="NCBI Taxonomy" id="33524"/>
    <lineage>
        <taxon>Eukaryota</taxon>
        <taxon>Metazoa</taxon>
        <taxon>Chordata</taxon>
        <taxon>Craniata</taxon>
        <taxon>Vertebrata</taxon>
        <taxon>Euteleostomi</taxon>
        <taxon>Actinopterygii</taxon>
        <taxon>Neopterygii</taxon>
        <taxon>Teleostei</taxon>
        <taxon>Neoteleostei</taxon>
        <taxon>Acanthomorphata</taxon>
        <taxon>Ovalentaria</taxon>
        <taxon>Atherinomorphae</taxon>
        <taxon>Cyprinodontiformes</taxon>
        <taxon>Goodeidae</taxon>
        <taxon>Ilyodon</taxon>
    </lineage>
</organism>
<proteinExistence type="predicted"/>
<evidence type="ECO:0000313" key="2">
    <source>
        <dbReference type="Proteomes" id="UP001482620"/>
    </source>
</evidence>
<gene>
    <name evidence="1" type="ORF">ILYODFUR_023053</name>
</gene>
<accession>A0ABV0SZC9</accession>
<dbReference type="Proteomes" id="UP001482620">
    <property type="component" value="Unassembled WGS sequence"/>
</dbReference>
<reference evidence="1 2" key="1">
    <citation type="submission" date="2021-06" db="EMBL/GenBank/DDBJ databases">
        <authorList>
            <person name="Palmer J.M."/>
        </authorList>
    </citation>
    <scope>NUCLEOTIDE SEQUENCE [LARGE SCALE GENOMIC DNA]</scope>
    <source>
        <strain evidence="2">if_2019</strain>
        <tissue evidence="1">Muscle</tissue>
    </source>
</reference>
<evidence type="ECO:0000313" key="1">
    <source>
        <dbReference type="EMBL" id="MEQ2225975.1"/>
    </source>
</evidence>
<keyword evidence="2" id="KW-1185">Reference proteome</keyword>
<name>A0ABV0SZC9_9TELE</name>
<protein>
    <submittedName>
        <fullName evidence="1">Uncharacterized protein</fullName>
    </submittedName>
</protein>